<dbReference type="Proteomes" id="UP000325849">
    <property type="component" value="Unassembled WGS sequence"/>
</dbReference>
<evidence type="ECO:0000313" key="7">
    <source>
        <dbReference type="Proteomes" id="UP000325849"/>
    </source>
</evidence>
<keyword evidence="2 4" id="KW-0547">Nucleotide-binding</keyword>
<dbReference type="AlphaFoldDB" id="A0A5N8VHD4"/>
<organism evidence="6 7">
    <name type="scientific">Streptomyces adustus</name>
    <dbReference type="NCBI Taxonomy" id="1609272"/>
    <lineage>
        <taxon>Bacteria</taxon>
        <taxon>Bacillati</taxon>
        <taxon>Actinomycetota</taxon>
        <taxon>Actinomycetes</taxon>
        <taxon>Kitasatosporales</taxon>
        <taxon>Streptomycetaceae</taxon>
        <taxon>Streptomyces</taxon>
    </lineage>
</organism>
<keyword evidence="7" id="KW-1185">Reference proteome</keyword>
<evidence type="ECO:0000256" key="1">
    <source>
        <dbReference type="ARBA" id="ARBA00022598"/>
    </source>
</evidence>
<dbReference type="InterPro" id="IPR052032">
    <property type="entry name" value="ATP-dep_AA_Ligase"/>
</dbReference>
<reference evidence="6 7" key="1">
    <citation type="submission" date="2019-07" db="EMBL/GenBank/DDBJ databases">
        <title>New species of Amycolatopsis and Streptomyces.</title>
        <authorList>
            <person name="Duangmal K."/>
            <person name="Teo W.F.A."/>
            <person name="Lipun K."/>
        </authorList>
    </citation>
    <scope>NUCLEOTIDE SEQUENCE [LARGE SCALE GENOMIC DNA]</scope>
    <source>
        <strain evidence="6 7">NBRC 109810</strain>
    </source>
</reference>
<accession>A0A5N8VHD4</accession>
<feature type="domain" description="ATP-grasp" evidence="5">
    <location>
        <begin position="119"/>
        <end position="318"/>
    </location>
</feature>
<evidence type="ECO:0000256" key="2">
    <source>
        <dbReference type="ARBA" id="ARBA00022741"/>
    </source>
</evidence>
<dbReference type="NCBIfam" id="NF005543">
    <property type="entry name" value="PRK07206.1"/>
    <property type="match status" value="1"/>
</dbReference>
<dbReference type="RefSeq" id="WP_152892173.1">
    <property type="nucleotide sequence ID" value="NZ_VJZD01000119.1"/>
</dbReference>
<dbReference type="GO" id="GO:0005524">
    <property type="term" value="F:ATP binding"/>
    <property type="evidence" value="ECO:0007669"/>
    <property type="project" value="UniProtKB-UniRule"/>
</dbReference>
<dbReference type="Gene3D" id="3.30.470.20">
    <property type="entry name" value="ATP-grasp fold, B domain"/>
    <property type="match status" value="1"/>
</dbReference>
<dbReference type="PANTHER" id="PTHR43585:SF2">
    <property type="entry name" value="ATP-GRASP ENZYME FSQD"/>
    <property type="match status" value="1"/>
</dbReference>
<dbReference type="OrthoDB" id="24041at2"/>
<evidence type="ECO:0000259" key="5">
    <source>
        <dbReference type="PROSITE" id="PS50975"/>
    </source>
</evidence>
<name>A0A5N8VHD4_9ACTN</name>
<dbReference type="SUPFAM" id="SSF56059">
    <property type="entry name" value="Glutathione synthetase ATP-binding domain-like"/>
    <property type="match status" value="1"/>
</dbReference>
<dbReference type="PANTHER" id="PTHR43585">
    <property type="entry name" value="FUMIPYRROLE BIOSYNTHESIS PROTEIN C"/>
    <property type="match status" value="1"/>
</dbReference>
<dbReference type="PROSITE" id="PS50975">
    <property type="entry name" value="ATP_GRASP"/>
    <property type="match status" value="1"/>
</dbReference>
<dbReference type="GO" id="GO:0016874">
    <property type="term" value="F:ligase activity"/>
    <property type="evidence" value="ECO:0007669"/>
    <property type="project" value="UniProtKB-KW"/>
</dbReference>
<protein>
    <submittedName>
        <fullName evidence="6">ATP-grasp domain-containing protein</fullName>
    </submittedName>
</protein>
<dbReference type="GO" id="GO:0046872">
    <property type="term" value="F:metal ion binding"/>
    <property type="evidence" value="ECO:0007669"/>
    <property type="project" value="InterPro"/>
</dbReference>
<proteinExistence type="predicted"/>
<dbReference type="Pfam" id="PF13535">
    <property type="entry name" value="ATP-grasp_4"/>
    <property type="match status" value="1"/>
</dbReference>
<evidence type="ECO:0000256" key="3">
    <source>
        <dbReference type="ARBA" id="ARBA00022840"/>
    </source>
</evidence>
<evidence type="ECO:0000313" key="6">
    <source>
        <dbReference type="EMBL" id="MPY34591.1"/>
    </source>
</evidence>
<sequence length="423" mass="45873">MPSSASAPVKRVAFVDAYAMGRLLLPVMNRLGIECVHVESPHPDVHLVRLPFPEGFVTRVRHDGDVAATAAALRELGVERVISSGESGVELTDRLAAELGTPGNGMSRPASRRNKYDMVLALRAAGVESAATIVSADAEEIVKWAEETAGYPVVLKPVASCGTDNVVACASADQVRAVHEKIMTSPDRTGLPNTTVLAQEFLDGDEYFVNAVSRDGGHHTVEIWRYHKTRLPGGNIIYDYNAPLAPDDPQAKLVETYAHQVLDALEVRNWASHTEIMMTARGPVLVECAARFGGGQVPEIASRCLGTNQIELVGLSVVDPDAFDELPTTAYQLLERLRYVHLVNPNDHGVAPSDEAMAAVRALPSYVHAVTTRPAGEPLPRTVDVATQPGYVILISEDPEQLDADYRRLREIERDHLYADPAS</sequence>
<keyword evidence="3 4" id="KW-0067">ATP-binding</keyword>
<dbReference type="EMBL" id="VJZD01000119">
    <property type="protein sequence ID" value="MPY34591.1"/>
    <property type="molecule type" value="Genomic_DNA"/>
</dbReference>
<comment type="caution">
    <text evidence="6">The sequence shown here is derived from an EMBL/GenBank/DDBJ whole genome shotgun (WGS) entry which is preliminary data.</text>
</comment>
<keyword evidence="1" id="KW-0436">Ligase</keyword>
<evidence type="ECO:0000256" key="4">
    <source>
        <dbReference type="PROSITE-ProRule" id="PRU00409"/>
    </source>
</evidence>
<gene>
    <name evidence="6" type="ORF">FNH09_26110</name>
</gene>
<dbReference type="InterPro" id="IPR011761">
    <property type="entry name" value="ATP-grasp"/>
</dbReference>